<evidence type="ECO:0000313" key="1">
    <source>
        <dbReference type="EMBL" id="ARV76647.1"/>
    </source>
</evidence>
<organism evidence="1 2">
    <name type="scientific">Pseudomonas phage Phabio</name>
    <dbReference type="NCBI Taxonomy" id="2006668"/>
    <lineage>
        <taxon>Viruses</taxon>
        <taxon>Duplodnaviria</taxon>
        <taxon>Heunggongvirae</taxon>
        <taxon>Uroviricota</taxon>
        <taxon>Caudoviricetes</taxon>
        <taxon>Chimalliviridae</taxon>
        <taxon>Phabiovirus</taxon>
        <taxon>Phabiovirus phabio</taxon>
    </lineage>
</organism>
<reference evidence="1 2" key="1">
    <citation type="submission" date="2017-05" db="EMBL/GenBank/DDBJ databases">
        <authorList>
            <person name="Song R."/>
            <person name="Chenine A.L."/>
            <person name="Ruprecht R.M."/>
        </authorList>
    </citation>
    <scope>NUCLEOTIDE SEQUENCE [LARGE SCALE GENOMIC DNA]</scope>
</reference>
<dbReference type="Proteomes" id="UP000225448">
    <property type="component" value="Segment"/>
</dbReference>
<gene>
    <name evidence="1" type="ORF">PHABIO_16</name>
</gene>
<accession>A0A1Y0T1D2</accession>
<evidence type="ECO:0000313" key="2">
    <source>
        <dbReference type="Proteomes" id="UP000225448"/>
    </source>
</evidence>
<name>A0A1Y0T1D2_9CAUD</name>
<proteinExistence type="predicted"/>
<dbReference type="EMBL" id="MF042360">
    <property type="protein sequence ID" value="ARV76647.1"/>
    <property type="molecule type" value="Genomic_DNA"/>
</dbReference>
<protein>
    <submittedName>
        <fullName evidence="1">Virion structural protein</fullName>
    </submittedName>
</protein>
<keyword evidence="2" id="KW-1185">Reference proteome</keyword>
<sequence>MADYSNSNFYDPDRGFRVWNRAEIIQKPGETNRWVPNKDDMVVDWDQGFFRVIDVEFGTHMPVLKKWEPPKGTDPDGEENVLIGVGPGYSSESYRMFLDKSVTPFTFAPDTRLHWYGSMVASYKVFKGSDISEEYGEIISAYYDSSNTYLGPYVPVTPYVIPGTTVNTTSVPMVGFTNADLDDNERVTLVAYDSLGGVVSYAQLLVINSETIRQADNTKSFVGGITIDTPFISSADPKVIEFPLNVMVQSLPLQGIVHYRGGRTQRLPIGGTFNIEGLENYIATVEGEEFPMTATYQLAPDEIAYGVVPTAHRVVTENYIARTIPVDGAYSCRMFVYPNWVSPQIGYRLEFWLYNADRQRYYNCTPYVELGLNSAPYRPRTYGEIQTLTFAVNLNQVDGRFAPYRFVTTFQLALLNSGETDPNWEVYPRPDTISGYGRDLKAQVDYIQTNIWDLRLRNGANTYEEWIKKMYFDAEPLVDTQQEEYAPYPTHFVLHFVHNQYEFAVSQWKDVLKVNNDLTDGQLLNIQWIKRTYDNDLQLAMTALPIQQTMP</sequence>